<reference evidence="8 9" key="1">
    <citation type="submission" date="2016-02" db="EMBL/GenBank/DDBJ databases">
        <title>Draft genome sequence of hydrocarbon degrading Staphylococcus saprophyticus Strain CNV2, isolated from crude-oil contaminated soil from Noonmati Oil Refinery, Guwahati, Assam, India.</title>
        <authorList>
            <person name="Mukherjee A."/>
            <person name="Chettri B."/>
            <person name="Langpoklakpam J."/>
            <person name="Singh A.K."/>
            <person name="Chattopadhyay D.J."/>
        </authorList>
    </citation>
    <scope>NUCLEOTIDE SEQUENCE [LARGE SCALE GENOMIC DNA]</scope>
    <source>
        <strain evidence="8 9">CNV2</strain>
    </source>
</reference>
<dbReference type="CDD" id="cd17339">
    <property type="entry name" value="MFS_NIMT_CynX_like"/>
    <property type="match status" value="1"/>
</dbReference>
<feature type="transmembrane region" description="Helical" evidence="6">
    <location>
        <begin position="215"/>
        <end position="239"/>
    </location>
</feature>
<feature type="transmembrane region" description="Helical" evidence="6">
    <location>
        <begin position="133"/>
        <end position="154"/>
    </location>
</feature>
<feature type="transmembrane region" description="Helical" evidence="6">
    <location>
        <begin position="306"/>
        <end position="328"/>
    </location>
</feature>
<feature type="transmembrane region" description="Helical" evidence="6">
    <location>
        <begin position="9"/>
        <end position="29"/>
    </location>
</feature>
<feature type="transmembrane region" description="Helical" evidence="6">
    <location>
        <begin position="49"/>
        <end position="68"/>
    </location>
</feature>
<comment type="caution">
    <text evidence="8">The sequence shown here is derived from an EMBL/GenBank/DDBJ whole genome shotgun (WGS) entry which is preliminary data.</text>
</comment>
<dbReference type="InterPro" id="IPR036259">
    <property type="entry name" value="MFS_trans_sf"/>
</dbReference>
<feature type="transmembrane region" description="Helical" evidence="6">
    <location>
        <begin position="251"/>
        <end position="269"/>
    </location>
</feature>
<evidence type="ECO:0000256" key="6">
    <source>
        <dbReference type="SAM" id="Phobius"/>
    </source>
</evidence>
<dbReference type="Gene3D" id="1.20.1250.20">
    <property type="entry name" value="MFS general substrate transporter like domains"/>
    <property type="match status" value="2"/>
</dbReference>
<feature type="transmembrane region" description="Helical" evidence="6">
    <location>
        <begin position="340"/>
        <end position="363"/>
    </location>
</feature>
<dbReference type="EMBL" id="LUGM01000002">
    <property type="protein sequence ID" value="KYH13787.1"/>
    <property type="molecule type" value="Genomic_DNA"/>
</dbReference>
<evidence type="ECO:0000259" key="7">
    <source>
        <dbReference type="PROSITE" id="PS50850"/>
    </source>
</evidence>
<accession>A0A151A3A1</accession>
<evidence type="ECO:0000256" key="3">
    <source>
        <dbReference type="ARBA" id="ARBA00022692"/>
    </source>
</evidence>
<feature type="transmembrane region" description="Helical" evidence="6">
    <location>
        <begin position="369"/>
        <end position="389"/>
    </location>
</feature>
<dbReference type="InterPro" id="IPR020846">
    <property type="entry name" value="MFS_dom"/>
</dbReference>
<dbReference type="GO" id="GO:0005886">
    <property type="term" value="C:plasma membrane"/>
    <property type="evidence" value="ECO:0007669"/>
    <property type="project" value="UniProtKB-SubCell"/>
</dbReference>
<keyword evidence="2" id="KW-0813">Transport</keyword>
<evidence type="ECO:0000256" key="5">
    <source>
        <dbReference type="ARBA" id="ARBA00023136"/>
    </source>
</evidence>
<evidence type="ECO:0000313" key="8">
    <source>
        <dbReference type="EMBL" id="KYH13787.1"/>
    </source>
</evidence>
<evidence type="ECO:0000313" key="9">
    <source>
        <dbReference type="Proteomes" id="UP000075418"/>
    </source>
</evidence>
<dbReference type="PANTHER" id="PTHR23523">
    <property type="match status" value="1"/>
</dbReference>
<evidence type="ECO:0000256" key="4">
    <source>
        <dbReference type="ARBA" id="ARBA00022989"/>
    </source>
</evidence>
<evidence type="ECO:0000256" key="2">
    <source>
        <dbReference type="ARBA" id="ARBA00022448"/>
    </source>
</evidence>
<sequence>MNLDTKKTYYLYMLLIAILLVGATLRSPIASVGPLVAHIKSDLAMSNTAIGFMNTLPLIAFGLFSPLVPKIAAKLGIEVTLLVSMFILSFGVIFRVFGDSSVLILGTLVVGIAISAGNVLTPSLIKSTFTKNTGFVVGLYSITMNLISALSSGLTSSVANSGTFDWKFAMQLWVIFPVLAIVAFFLRFPQLKIKENLTLGNVHNDIATTVWKSKFAWAITLYMGLQSLIPYSLFAWLPQILETKGFNGNQAGWYMTIFQLAMLPINFIIPIITSKMQKQSFLTITSGIFLVVGLLGVLVINNNWIIVFLILIGLGTGATYSLAMMFFVLKTASVKKSSDLSGMAQSIGYILAASGPLLLGIISQHSGNWNFSIILLLLVGLLVSIFGYISGKDKKI</sequence>
<evidence type="ECO:0000256" key="1">
    <source>
        <dbReference type="ARBA" id="ARBA00004651"/>
    </source>
</evidence>
<keyword evidence="4 6" id="KW-1133">Transmembrane helix</keyword>
<comment type="subcellular location">
    <subcellularLocation>
        <location evidence="1">Cell membrane</location>
        <topology evidence="1">Multi-pass membrane protein</topology>
    </subcellularLocation>
</comment>
<dbReference type="InterPro" id="IPR052524">
    <property type="entry name" value="MFS_Cyanate_Porter"/>
</dbReference>
<dbReference type="GO" id="GO:0022857">
    <property type="term" value="F:transmembrane transporter activity"/>
    <property type="evidence" value="ECO:0007669"/>
    <property type="project" value="InterPro"/>
</dbReference>
<gene>
    <name evidence="8" type="ORF">A0131_03070</name>
</gene>
<dbReference type="InterPro" id="IPR011701">
    <property type="entry name" value="MFS"/>
</dbReference>
<dbReference type="AlphaFoldDB" id="A0A151A3A1"/>
<organism evidence="8 9">
    <name type="scientific">Staphylococcus kloosii</name>
    <dbReference type="NCBI Taxonomy" id="29384"/>
    <lineage>
        <taxon>Bacteria</taxon>
        <taxon>Bacillati</taxon>
        <taxon>Bacillota</taxon>
        <taxon>Bacilli</taxon>
        <taxon>Bacillales</taxon>
        <taxon>Staphylococcaceae</taxon>
        <taxon>Staphylococcus</taxon>
    </lineage>
</organism>
<dbReference type="Proteomes" id="UP000075418">
    <property type="component" value="Unassembled WGS sequence"/>
</dbReference>
<feature type="domain" description="Major facilitator superfamily (MFS) profile" evidence="7">
    <location>
        <begin position="10"/>
        <end position="395"/>
    </location>
</feature>
<dbReference type="PANTHER" id="PTHR23523:SF2">
    <property type="entry name" value="2-NITROIMIDAZOLE TRANSPORTER"/>
    <property type="match status" value="1"/>
</dbReference>
<keyword evidence="5 6" id="KW-0472">Membrane</keyword>
<name>A0A151A3A1_9STAP</name>
<dbReference type="PROSITE" id="PS50850">
    <property type="entry name" value="MFS"/>
    <property type="match status" value="1"/>
</dbReference>
<protein>
    <submittedName>
        <fullName evidence="8">ABC transporter permease</fullName>
    </submittedName>
</protein>
<keyword evidence="3 6" id="KW-0812">Transmembrane</keyword>
<dbReference type="Pfam" id="PF07690">
    <property type="entry name" value="MFS_1"/>
    <property type="match status" value="1"/>
</dbReference>
<feature type="transmembrane region" description="Helical" evidence="6">
    <location>
        <begin position="166"/>
        <end position="186"/>
    </location>
</feature>
<proteinExistence type="predicted"/>
<dbReference type="SUPFAM" id="SSF103473">
    <property type="entry name" value="MFS general substrate transporter"/>
    <property type="match status" value="1"/>
</dbReference>
<feature type="transmembrane region" description="Helical" evidence="6">
    <location>
        <begin position="103"/>
        <end position="121"/>
    </location>
</feature>
<feature type="transmembrane region" description="Helical" evidence="6">
    <location>
        <begin position="281"/>
        <end position="300"/>
    </location>
</feature>
<dbReference type="RefSeq" id="WP_061854018.1">
    <property type="nucleotide sequence ID" value="NZ_LUGM01000002.1"/>
</dbReference>
<feature type="transmembrane region" description="Helical" evidence="6">
    <location>
        <begin position="75"/>
        <end position="97"/>
    </location>
</feature>